<keyword evidence="1" id="KW-1133">Transmembrane helix</keyword>
<dbReference type="EMBL" id="CP094669">
    <property type="protein sequence ID" value="UOG76718.1"/>
    <property type="molecule type" value="Genomic_DNA"/>
</dbReference>
<evidence type="ECO:0000313" key="3">
    <source>
        <dbReference type="Proteomes" id="UP000831113"/>
    </source>
</evidence>
<protein>
    <submittedName>
        <fullName evidence="2">AsmA-like C-terminal region-containing protein</fullName>
    </submittedName>
</protein>
<proteinExistence type="predicted"/>
<organism evidence="2 3">
    <name type="scientific">Hymenobacter tibetensis</name>
    <dbReference type="NCBI Taxonomy" id="497967"/>
    <lineage>
        <taxon>Bacteria</taxon>
        <taxon>Pseudomonadati</taxon>
        <taxon>Bacteroidota</taxon>
        <taxon>Cytophagia</taxon>
        <taxon>Cytophagales</taxon>
        <taxon>Hymenobacteraceae</taxon>
        <taxon>Hymenobacter</taxon>
    </lineage>
</organism>
<feature type="transmembrane region" description="Helical" evidence="1">
    <location>
        <begin position="12"/>
        <end position="32"/>
    </location>
</feature>
<evidence type="ECO:0000313" key="2">
    <source>
        <dbReference type="EMBL" id="UOG76718.1"/>
    </source>
</evidence>
<sequence>MKRPTFRQLLGFSLLGMVVVVLGVAGLLGSNWGRRQVEALVRERMARNSDLVLAPFEVEFSALRDFPDFTVSVHHFHLTDTTARGAVPVLRIGRAEARLALSKLLRGNVHVHHLTLFDTEFRQFTDSQGTDWGLHGKGARRQRATIPPDFDLDSLLLVNFRVADRNDLQKSGFEAFVRRAHLHVKGREGVAQVRGALHGELVYLRSGRGNLFEREPVRAWVGYQYNFEERKGTFLRTLATLNGDTVLIRGTHQAPPPGQPRGTRLDLRMVGSQPLLEVLRVALPSGLHRFLAGAKSPSHARIWYTIKGFSGPTTRPRTILQFQLQNAQLRWADSLRRIRRWDARGIFDNGSDHSSRTTSLTFSQCRLYSSAGELDAALTVRDFTRPFLGGRVRGRTELQTLSAVVAPGLWQARNGNAALDLHLNGPLQELTTLPGNRVARTAASALPPLRVRGTITLEDASFRVPSRDATVSGLNVRLGLRDSSWLLENLSGRLNGMNVRANATTTYLLSYFNGQHPVTTVTGRFTVDELRLDQLRRLLAPPTGRATRLPREKRRSRPQRQELAARAMNLLPPGLHLNIKLWCGRLVLRADTLHDLAATVRHNGRQVQLTQLQTRVWGGSVKGAVSWPTDTLQTQPVSVQLSLRFNTMQYRRVLALLDRSPQRPSSPTSFTADPSLREVLLSANGQVVASIGTLRLPAGENLTNLHLRINKTGTAFRIPYLNFSTSAGGAGRVSANARLDAGQLAAAHADVNLRYGTLDVQRLLRLLAALTPPAPQNQLASAARLRSSSPFLDGTVTARIRVSADRVQYAVLRGNDFRLISRLEPGAARLESCTLRAFGGSISLQGRMQTDAGAAHHPLRAQVRLQEVELPALFRLAEALRFDVLRPDNIRGTMRCEADLHTDLNEAFLPDLDNTYAYLKTDLRNLELLDVEALTEALKFLRAKRTSHLYFEPVSPRFVLDGARVLVPDLHLNSNLSDLQVSGEYYLNGQTDMFVGLSPMQALFGNNKKRVARIQSGEATSQPSRGLLYVRLNRLPGTPYKVRPFQKLEQRRQQELLQHEYQRFLRTHQIDTTLRLLR</sequence>
<dbReference type="PANTHER" id="PTHR30441:SF4">
    <property type="entry name" value="PROTEIN ASMA"/>
    <property type="match status" value="1"/>
</dbReference>
<evidence type="ECO:0000256" key="1">
    <source>
        <dbReference type="SAM" id="Phobius"/>
    </source>
</evidence>
<accession>A0ABY4D9G3</accession>
<dbReference type="RefSeq" id="WP_243801860.1">
    <property type="nucleotide sequence ID" value="NZ_CP094669.1"/>
</dbReference>
<keyword evidence="1" id="KW-0812">Transmembrane</keyword>
<name>A0ABY4D9G3_9BACT</name>
<dbReference type="InterPro" id="IPR052894">
    <property type="entry name" value="AsmA-related"/>
</dbReference>
<dbReference type="Proteomes" id="UP000831113">
    <property type="component" value="Chromosome"/>
</dbReference>
<keyword evidence="3" id="KW-1185">Reference proteome</keyword>
<keyword evidence="1" id="KW-0472">Membrane</keyword>
<reference evidence="2 3" key="1">
    <citation type="submission" date="2022-03" db="EMBL/GenBank/DDBJ databases">
        <title>Hymenobactersp. isolated from the air.</title>
        <authorList>
            <person name="Won M."/>
            <person name="Kwon S.-W."/>
        </authorList>
    </citation>
    <scope>NUCLEOTIDE SEQUENCE [LARGE SCALE GENOMIC DNA]</scope>
    <source>
        <strain evidence="2 3">KACC 21982</strain>
    </source>
</reference>
<gene>
    <name evidence="2" type="ORF">MTX78_08955</name>
</gene>
<dbReference type="PANTHER" id="PTHR30441">
    <property type="entry name" value="DUF748 DOMAIN-CONTAINING PROTEIN"/>
    <property type="match status" value="1"/>
</dbReference>